<dbReference type="Gene3D" id="3.10.28.20">
    <property type="entry name" value="Acetamidase/Formamidase-like domains"/>
    <property type="match status" value="1"/>
</dbReference>
<organism evidence="1 2">
    <name type="scientific">Pseudonocardia asaccharolytica DSM 44247 = NBRC 16224</name>
    <dbReference type="NCBI Taxonomy" id="1123024"/>
    <lineage>
        <taxon>Bacteria</taxon>
        <taxon>Bacillati</taxon>
        <taxon>Actinomycetota</taxon>
        <taxon>Actinomycetes</taxon>
        <taxon>Pseudonocardiales</taxon>
        <taxon>Pseudonocardiaceae</taxon>
        <taxon>Pseudonocardia</taxon>
    </lineage>
</organism>
<evidence type="ECO:0000313" key="2">
    <source>
        <dbReference type="Proteomes" id="UP000321328"/>
    </source>
</evidence>
<dbReference type="STRING" id="1123024.GCA_000423625_01931"/>
<dbReference type="AlphaFoldDB" id="A0A511D2K4"/>
<evidence type="ECO:0000313" key="1">
    <source>
        <dbReference type="EMBL" id="GEL19011.1"/>
    </source>
</evidence>
<keyword evidence="2" id="KW-1185">Reference proteome</keyword>
<dbReference type="Pfam" id="PF03069">
    <property type="entry name" value="FmdA_AmdA"/>
    <property type="match status" value="1"/>
</dbReference>
<comment type="caution">
    <text evidence="1">The sequence shown here is derived from an EMBL/GenBank/DDBJ whole genome shotgun (WGS) entry which is preliminary data.</text>
</comment>
<dbReference type="PANTHER" id="PTHR31891">
    <property type="entry name" value="FORMAMIDASE C869.04-RELATED"/>
    <property type="match status" value="1"/>
</dbReference>
<dbReference type="SUPFAM" id="SSF141130">
    <property type="entry name" value="Acetamidase/Formamidase-like"/>
    <property type="match status" value="1"/>
</dbReference>
<reference evidence="1 2" key="1">
    <citation type="submission" date="2019-07" db="EMBL/GenBank/DDBJ databases">
        <title>Whole genome shotgun sequence of Pseudonocardia asaccharolytica NBRC 16224.</title>
        <authorList>
            <person name="Hosoyama A."/>
            <person name="Uohara A."/>
            <person name="Ohji S."/>
            <person name="Ichikawa N."/>
        </authorList>
    </citation>
    <scope>NUCLEOTIDE SEQUENCE [LARGE SCALE GENOMIC DNA]</scope>
    <source>
        <strain evidence="1 2">NBRC 16224</strain>
    </source>
</reference>
<proteinExistence type="predicted"/>
<accession>A0A511D2K4</accession>
<dbReference type="PANTHER" id="PTHR31891:SF1">
    <property type="entry name" value="FORMAMIDASE C869.04-RELATED"/>
    <property type="match status" value="1"/>
</dbReference>
<sequence>MTALLLWEDHMADGRIDFTKSGVSRFPDRDLGVPRFSCEVGVPLAEQKELGHNRWHPDIPPLFECDPGDEVILESPGYDDYQLQDQDDDEDIHTLDLTRTHPITGPVRVRGAEPGDLLVVEVMDVQPLSGIGYSNVLPGMGGPLKDRFPRGFKTVWDLHGIYATSRQIPGVRIPAISHPGVIGVAPSHELLEQWNRREDPLVADGQAGPRADATATAVLRTLEGEEWQRVAATAARTVPPRENGGNMDIKNLSRGSKIYFPVFVEGALFSCGDLHFAEGDGEITWNAIEMDGSAWLKFGLIKGGSRKYGIRNPAFRPSPVDPNFGDRYLSFVGYSARGDEQRYLDTTMAAVDAVEQGIDYLTRFGYTPEQAYTIISVAPCEMHVGGIVDIPNAAVTLSIPLDIFDQDILPKP</sequence>
<dbReference type="GO" id="GO:0016811">
    <property type="term" value="F:hydrolase activity, acting on carbon-nitrogen (but not peptide) bonds, in linear amides"/>
    <property type="evidence" value="ECO:0007669"/>
    <property type="project" value="InterPro"/>
</dbReference>
<dbReference type="InterPro" id="IPR004304">
    <property type="entry name" value="FmdA_AmdA"/>
</dbReference>
<dbReference type="Proteomes" id="UP000321328">
    <property type="component" value="Unassembled WGS sequence"/>
</dbReference>
<dbReference type="EMBL" id="BJVI01000029">
    <property type="protein sequence ID" value="GEL19011.1"/>
    <property type="molecule type" value="Genomic_DNA"/>
</dbReference>
<gene>
    <name evidence="1" type="ORF">PA7_28480</name>
</gene>
<protein>
    <submittedName>
        <fullName evidence="1">Amidase</fullName>
    </submittedName>
</protein>
<name>A0A511D2K4_9PSEU</name>
<dbReference type="Gene3D" id="2.60.120.580">
    <property type="entry name" value="Acetamidase/Formamidase-like domains"/>
    <property type="match status" value="2"/>
</dbReference>